<gene>
    <name evidence="4" type="ORF">QBC33DRAFT_285096</name>
</gene>
<evidence type="ECO:0000313" key="4">
    <source>
        <dbReference type="EMBL" id="KAK1762397.1"/>
    </source>
</evidence>
<dbReference type="Pfam" id="PF17168">
    <property type="entry name" value="DUF5127"/>
    <property type="match status" value="1"/>
</dbReference>
<dbReference type="GO" id="GO:0005975">
    <property type="term" value="P:carbohydrate metabolic process"/>
    <property type="evidence" value="ECO:0007669"/>
    <property type="project" value="InterPro"/>
</dbReference>
<accession>A0AAJ0BSU2</accession>
<dbReference type="InterPro" id="IPR008928">
    <property type="entry name" value="6-hairpin_glycosidase_sf"/>
</dbReference>
<sequence length="684" mass="74792">MRLSSLVTSLAALGCGFVQAASTFKPTRAPAFPLLVRSPYLNSWLQGESGGLLPGSWPRFWTGQILGWQGFVAVDGTTYNWMGAAPGPANAEQISAEYTSTKTIFTFNVAGKVTLTATFLSPVYADDLSKQSQQFSYVSLKAKSSDGASHSVQVYTDVSGEWASGDLSQVVNWDFGTADGVSYHKFFRANQAPFTESGEIAAWGTWYLATSSANDVTWRSGFADDVRAQFSDKQVLDNTADSNFRAVNDRWPVFAFAKDLGNVNYNEQEVTFSLGLTQSQVISFAGADEGMSSLPGLWSSFYASDVDGMAAFYNDYADALKTANSLDDRIQKDSVAAGGQDYATITTLAVRQSFGALQFAGTSKKPYIFLKEISSNSDIQTVDVIFPAYPILLYLNPSWTRYLLDPLYENQESGRYPNKYAIHDLGTFPVAKGYPSGNDEAMPLEECGNMVIMTLAYANRTGDIDYLTAHYKLLSQWAEFLIEDSLIPAEQLSTDDFAGTLGNQTNLALKGIIGLKAMSEIARLTGNTDSFGSVADDYLRQWQGFGITKYANPPHTTLSYGNTKSHGLLYNLYADRLLGLNFVPQSIYDMQSDFYKTIALEFGVPLDTRHTWTKSDWEMFCAAIAKPDMRALFISDLAKWIGQTSTNRAMSDLFDAITGGYPDGGPTFVARPVAGGTFALLALP</sequence>
<keyword evidence="1" id="KW-0732">Signal</keyword>
<dbReference type="PROSITE" id="PS51257">
    <property type="entry name" value="PROKAR_LIPOPROTEIN"/>
    <property type="match status" value="1"/>
</dbReference>
<dbReference type="Proteomes" id="UP001244011">
    <property type="component" value="Unassembled WGS sequence"/>
</dbReference>
<dbReference type="Pfam" id="PF16335">
    <property type="entry name" value="GtaA_6_Hairpin"/>
    <property type="match status" value="1"/>
</dbReference>
<feature type="domain" description="Glutaminase A central" evidence="2">
    <location>
        <begin position="339"/>
        <end position="681"/>
    </location>
</feature>
<dbReference type="InterPro" id="IPR032514">
    <property type="entry name" value="GtaA_central"/>
</dbReference>
<dbReference type="PANTHER" id="PTHR31987">
    <property type="entry name" value="GLUTAMINASE A-RELATED"/>
    <property type="match status" value="1"/>
</dbReference>
<keyword evidence="5" id="KW-1185">Reference proteome</keyword>
<dbReference type="EMBL" id="MU839038">
    <property type="protein sequence ID" value="KAK1762397.1"/>
    <property type="molecule type" value="Genomic_DNA"/>
</dbReference>
<dbReference type="RefSeq" id="XP_060278610.1">
    <property type="nucleotide sequence ID" value="XM_060423281.1"/>
</dbReference>
<protein>
    <recommendedName>
        <fullName evidence="6">Glutaminase GtaA</fullName>
    </recommendedName>
</protein>
<evidence type="ECO:0000256" key="1">
    <source>
        <dbReference type="SAM" id="SignalP"/>
    </source>
</evidence>
<dbReference type="PANTHER" id="PTHR31987:SF1">
    <property type="entry name" value="GLUTAMINASE A"/>
    <property type="match status" value="1"/>
</dbReference>
<reference evidence="4" key="1">
    <citation type="submission" date="2023-06" db="EMBL/GenBank/DDBJ databases">
        <title>Genome-scale phylogeny and comparative genomics of the fungal order Sordariales.</title>
        <authorList>
            <consortium name="Lawrence Berkeley National Laboratory"/>
            <person name="Hensen N."/>
            <person name="Bonometti L."/>
            <person name="Westerberg I."/>
            <person name="Brannstrom I.O."/>
            <person name="Guillou S."/>
            <person name="Cros-Aarteil S."/>
            <person name="Calhoun S."/>
            <person name="Haridas S."/>
            <person name="Kuo A."/>
            <person name="Mondo S."/>
            <person name="Pangilinan J."/>
            <person name="Riley R."/>
            <person name="Labutti K."/>
            <person name="Andreopoulos B."/>
            <person name="Lipzen A."/>
            <person name="Chen C."/>
            <person name="Yanf M."/>
            <person name="Daum C."/>
            <person name="Ng V."/>
            <person name="Clum A."/>
            <person name="Steindorff A."/>
            <person name="Ohm R."/>
            <person name="Martin F."/>
            <person name="Silar P."/>
            <person name="Natvig D."/>
            <person name="Lalanne C."/>
            <person name="Gautier V."/>
            <person name="Ament-Velasquez S.L."/>
            <person name="Kruys A."/>
            <person name="Hutchinson M.I."/>
            <person name="Powell A.J."/>
            <person name="Barry K."/>
            <person name="Miller A.N."/>
            <person name="Grigoriev I.V."/>
            <person name="Debuchy R."/>
            <person name="Gladieux P."/>
            <person name="Thoren M.H."/>
            <person name="Johannesson H."/>
        </authorList>
    </citation>
    <scope>NUCLEOTIDE SEQUENCE</scope>
    <source>
        <strain evidence="4">8032-3</strain>
    </source>
</reference>
<name>A0AAJ0BSU2_9PEZI</name>
<evidence type="ECO:0000313" key="5">
    <source>
        <dbReference type="Proteomes" id="UP001244011"/>
    </source>
</evidence>
<feature type="domain" description="Glutaminase A N-terminal" evidence="3">
    <location>
        <begin position="101"/>
        <end position="333"/>
    </location>
</feature>
<evidence type="ECO:0000259" key="3">
    <source>
        <dbReference type="Pfam" id="PF17168"/>
    </source>
</evidence>
<organism evidence="4 5">
    <name type="scientific">Phialemonium atrogriseum</name>
    <dbReference type="NCBI Taxonomy" id="1093897"/>
    <lineage>
        <taxon>Eukaryota</taxon>
        <taxon>Fungi</taxon>
        <taxon>Dikarya</taxon>
        <taxon>Ascomycota</taxon>
        <taxon>Pezizomycotina</taxon>
        <taxon>Sordariomycetes</taxon>
        <taxon>Sordariomycetidae</taxon>
        <taxon>Cephalothecales</taxon>
        <taxon>Cephalothecaceae</taxon>
        <taxon>Phialemonium</taxon>
    </lineage>
</organism>
<evidence type="ECO:0000259" key="2">
    <source>
        <dbReference type="Pfam" id="PF16335"/>
    </source>
</evidence>
<dbReference type="InterPro" id="IPR033433">
    <property type="entry name" value="GtaA_N"/>
</dbReference>
<dbReference type="InterPro" id="IPR052743">
    <property type="entry name" value="Glutaminase_GtaA"/>
</dbReference>
<feature type="signal peptide" evidence="1">
    <location>
        <begin position="1"/>
        <end position="20"/>
    </location>
</feature>
<evidence type="ECO:0008006" key="6">
    <source>
        <dbReference type="Google" id="ProtNLM"/>
    </source>
</evidence>
<proteinExistence type="predicted"/>
<dbReference type="AlphaFoldDB" id="A0AAJ0BSU2"/>
<comment type="caution">
    <text evidence="4">The sequence shown here is derived from an EMBL/GenBank/DDBJ whole genome shotgun (WGS) entry which is preliminary data.</text>
</comment>
<dbReference type="GeneID" id="85306468"/>
<feature type="chain" id="PRO_5042495550" description="Glutaminase GtaA" evidence="1">
    <location>
        <begin position="21"/>
        <end position="684"/>
    </location>
</feature>
<dbReference type="SUPFAM" id="SSF48208">
    <property type="entry name" value="Six-hairpin glycosidases"/>
    <property type="match status" value="1"/>
</dbReference>